<keyword evidence="3" id="KW-1185">Reference proteome</keyword>
<evidence type="ECO:0000313" key="3">
    <source>
        <dbReference type="Proteomes" id="UP000291116"/>
    </source>
</evidence>
<sequence>MTARTSFSVLLCLLTIRAAFSLQSQPTRSFSRREWLSNMATTAVTATTILPQAANADPSVVSGLQGGIQDKVAPGHWIGQFIGLNSKTEKWEFPNSTPEEVSKALVDVLTSLTEDRKAKLYMPEFEIQTADASKLHVLTWTKLEWLDTLDVTFRPKENNGCTATASFYATGFLPTNIPGAPLFNVAFFWFPFASPGPRGEMLQSFRLRALNGLVTKRLEENKVTPDLYFP</sequence>
<gene>
    <name evidence="2" type="ORF">PSNMU_V1.4_AUG-EV-PASAV3_0054690</name>
</gene>
<dbReference type="AlphaFoldDB" id="A0A448Z9B2"/>
<evidence type="ECO:0000256" key="1">
    <source>
        <dbReference type="SAM" id="SignalP"/>
    </source>
</evidence>
<dbReference type="OrthoDB" id="9993283at2759"/>
<proteinExistence type="predicted"/>
<name>A0A448Z9B2_9STRA</name>
<dbReference type="PROSITE" id="PS51318">
    <property type="entry name" value="TAT"/>
    <property type="match status" value="1"/>
</dbReference>
<evidence type="ECO:0000313" key="2">
    <source>
        <dbReference type="EMBL" id="VEU38645.1"/>
    </source>
</evidence>
<organism evidence="2 3">
    <name type="scientific">Pseudo-nitzschia multistriata</name>
    <dbReference type="NCBI Taxonomy" id="183589"/>
    <lineage>
        <taxon>Eukaryota</taxon>
        <taxon>Sar</taxon>
        <taxon>Stramenopiles</taxon>
        <taxon>Ochrophyta</taxon>
        <taxon>Bacillariophyta</taxon>
        <taxon>Bacillariophyceae</taxon>
        <taxon>Bacillariophycidae</taxon>
        <taxon>Bacillariales</taxon>
        <taxon>Bacillariaceae</taxon>
        <taxon>Pseudo-nitzschia</taxon>
    </lineage>
</organism>
<protein>
    <submittedName>
        <fullName evidence="2">Uncharacterized protein</fullName>
    </submittedName>
</protein>
<reference evidence="2 3" key="1">
    <citation type="submission" date="2019-01" db="EMBL/GenBank/DDBJ databases">
        <authorList>
            <person name="Ferrante I. M."/>
        </authorList>
    </citation>
    <scope>NUCLEOTIDE SEQUENCE [LARGE SCALE GENOMIC DNA]</scope>
    <source>
        <strain evidence="2 3">B856</strain>
    </source>
</reference>
<accession>A0A448Z9B2</accession>
<dbReference type="EMBL" id="CAACVS010000179">
    <property type="protein sequence ID" value="VEU38645.1"/>
    <property type="molecule type" value="Genomic_DNA"/>
</dbReference>
<feature type="signal peptide" evidence="1">
    <location>
        <begin position="1"/>
        <end position="21"/>
    </location>
</feature>
<dbReference type="Proteomes" id="UP000291116">
    <property type="component" value="Unassembled WGS sequence"/>
</dbReference>
<dbReference type="InterPro" id="IPR006311">
    <property type="entry name" value="TAT_signal"/>
</dbReference>
<feature type="chain" id="PRO_5019546932" evidence="1">
    <location>
        <begin position="22"/>
        <end position="230"/>
    </location>
</feature>
<keyword evidence="1" id="KW-0732">Signal</keyword>